<sequence length="129" mass="13792">MTSSARPKYYNELSSRDYQHTAKFSFSRRLIASSSGRPNVVPVSISSSIVISSISIISGFSTMAKVSSPSSGCVKFTHPSSSMFSFCVCVTDGASSESSVVVEVKLKASKIARNMFSSDEVGQAEIKNN</sequence>
<accession>A0A6A5HNI7</accession>
<organism evidence="1 2">
    <name type="scientific">Caenorhabditis remanei</name>
    <name type="common">Caenorhabditis vulgaris</name>
    <dbReference type="NCBI Taxonomy" id="31234"/>
    <lineage>
        <taxon>Eukaryota</taxon>
        <taxon>Metazoa</taxon>
        <taxon>Ecdysozoa</taxon>
        <taxon>Nematoda</taxon>
        <taxon>Chromadorea</taxon>
        <taxon>Rhabditida</taxon>
        <taxon>Rhabditina</taxon>
        <taxon>Rhabditomorpha</taxon>
        <taxon>Rhabditoidea</taxon>
        <taxon>Rhabditidae</taxon>
        <taxon>Peloderinae</taxon>
        <taxon>Caenorhabditis</taxon>
    </lineage>
</organism>
<dbReference type="KEGG" id="crq:GCK72_000018"/>
<reference evidence="1 2" key="1">
    <citation type="submission" date="2019-12" db="EMBL/GenBank/DDBJ databases">
        <title>Chromosome-level assembly of the Caenorhabditis remanei genome.</title>
        <authorList>
            <person name="Teterina A.A."/>
            <person name="Willis J.H."/>
            <person name="Phillips P.C."/>
        </authorList>
    </citation>
    <scope>NUCLEOTIDE SEQUENCE [LARGE SCALE GENOMIC DNA]</scope>
    <source>
        <strain evidence="1 2">PX506</strain>
        <tissue evidence="1">Whole organism</tissue>
    </source>
</reference>
<dbReference type="AlphaFoldDB" id="A0A6A5HNI7"/>
<name>A0A6A5HNI7_CAERE</name>
<dbReference type="GeneID" id="78773013"/>
<protein>
    <submittedName>
        <fullName evidence="1">Uncharacterized protein</fullName>
    </submittedName>
</protein>
<comment type="caution">
    <text evidence="1">The sequence shown here is derived from an EMBL/GenBank/DDBJ whole genome shotgun (WGS) entry which is preliminary data.</text>
</comment>
<dbReference type="CTD" id="78773013"/>
<proteinExistence type="predicted"/>
<evidence type="ECO:0000313" key="1">
    <source>
        <dbReference type="EMBL" id="KAF1768206.1"/>
    </source>
</evidence>
<evidence type="ECO:0000313" key="2">
    <source>
        <dbReference type="Proteomes" id="UP000483820"/>
    </source>
</evidence>
<dbReference type="EMBL" id="WUAV01000001">
    <property type="protein sequence ID" value="KAF1768206.1"/>
    <property type="molecule type" value="Genomic_DNA"/>
</dbReference>
<dbReference type="RefSeq" id="XP_053590867.1">
    <property type="nucleotide sequence ID" value="XM_053722222.1"/>
</dbReference>
<gene>
    <name evidence="1" type="ORF">GCK72_000018</name>
</gene>
<dbReference type="Proteomes" id="UP000483820">
    <property type="component" value="Chromosome I"/>
</dbReference>